<proteinExistence type="predicted"/>
<evidence type="ECO:0000256" key="4">
    <source>
        <dbReference type="ARBA" id="ARBA00022737"/>
    </source>
</evidence>
<dbReference type="PROSITE" id="PS00524">
    <property type="entry name" value="SMB_1"/>
    <property type="match status" value="2"/>
</dbReference>
<dbReference type="AlphaFoldDB" id="A0A8C4DEW4"/>
<dbReference type="InterPro" id="IPR020436">
    <property type="entry name" value="SMB_chordata"/>
</dbReference>
<dbReference type="PRINTS" id="PR00022">
    <property type="entry name" value="SOMATOMEDINB"/>
</dbReference>
<evidence type="ECO:0000259" key="7">
    <source>
        <dbReference type="PROSITE" id="PS50958"/>
    </source>
</evidence>
<reference evidence="8" key="1">
    <citation type="submission" date="2025-08" db="UniProtKB">
        <authorList>
            <consortium name="Ensembl"/>
        </authorList>
    </citation>
    <scope>IDENTIFICATION</scope>
</reference>
<sequence length="334" mass="36752">MSLVCLILSCNTPNSCVGRCGETFTRGQQCTCDLSCLLHNECCQDFQAICTTAQSCQGRCGEGFQRGQLCECDPQCIHYNTCCHDYQLHCGKGHNNTVIHTYTHTAPLDSPINGLTALSNGTILIFKGDLFWSVDPVSRSVGRPQSITDTLGVSSPIDTVFTRCNCHGNTYIIKGDQYWRLDGNMVMEPGYPKPLVSEFPGLTGSISAALPVPATRSRPETVYFFKNGDIMQRFTFPSGSVPPCSKTSRSSFQKRFARQAEVLLSGEINIKVSLKGFPTPVTSALSMPSLQTGDRYEHYVFSGRKNHPVHSLFSHYRTIGLEAERSCVICSLPC</sequence>
<dbReference type="InterPro" id="IPR051298">
    <property type="entry name" value="Heme_transport/Cell_adhesion"/>
</dbReference>
<dbReference type="SMART" id="SM00201">
    <property type="entry name" value="SO"/>
    <property type="match status" value="2"/>
</dbReference>
<dbReference type="Pfam" id="PF00045">
    <property type="entry name" value="Hemopexin"/>
    <property type="match status" value="1"/>
</dbReference>
<feature type="domain" description="SMB" evidence="7">
    <location>
        <begin position="12"/>
        <end position="56"/>
    </location>
</feature>
<dbReference type="GeneTree" id="ENSGT00530000063751"/>
<evidence type="ECO:0000256" key="5">
    <source>
        <dbReference type="ARBA" id="ARBA00023157"/>
    </source>
</evidence>
<keyword evidence="9" id="KW-1185">Reference proteome</keyword>
<dbReference type="InterPro" id="IPR018487">
    <property type="entry name" value="Hemopexin-like_repeat"/>
</dbReference>
<dbReference type="Ensembl" id="ENSDLAT00005000750.2">
    <property type="protein sequence ID" value="ENSDLAP00005000708.2"/>
    <property type="gene ID" value="ENSDLAG00005000363.2"/>
</dbReference>
<organism evidence="8 9">
    <name type="scientific">Dicentrarchus labrax</name>
    <name type="common">European seabass</name>
    <name type="synonym">Morone labrax</name>
    <dbReference type="NCBI Taxonomy" id="13489"/>
    <lineage>
        <taxon>Eukaryota</taxon>
        <taxon>Metazoa</taxon>
        <taxon>Chordata</taxon>
        <taxon>Craniata</taxon>
        <taxon>Vertebrata</taxon>
        <taxon>Euteleostomi</taxon>
        <taxon>Actinopterygii</taxon>
        <taxon>Neopterygii</taxon>
        <taxon>Teleostei</taxon>
        <taxon>Neoteleostei</taxon>
        <taxon>Acanthomorphata</taxon>
        <taxon>Eupercaria</taxon>
        <taxon>Moronidae</taxon>
        <taxon>Dicentrarchus</taxon>
    </lineage>
</organism>
<dbReference type="GO" id="GO:0006955">
    <property type="term" value="P:immune response"/>
    <property type="evidence" value="ECO:0007669"/>
    <property type="project" value="InterPro"/>
</dbReference>
<protein>
    <submittedName>
        <fullName evidence="8">Proteoglycan 4a</fullName>
    </submittedName>
</protein>
<keyword evidence="2" id="KW-0964">Secreted</keyword>
<accession>A0A8C4DEW4</accession>
<keyword evidence="4" id="KW-0677">Repeat</keyword>
<evidence type="ECO:0000313" key="9">
    <source>
        <dbReference type="Proteomes" id="UP000694389"/>
    </source>
</evidence>
<dbReference type="PROSITE" id="PS51642">
    <property type="entry name" value="HEMOPEXIN_2"/>
    <property type="match status" value="1"/>
</dbReference>
<evidence type="ECO:0000313" key="8">
    <source>
        <dbReference type="Ensembl" id="ENSDLAP00005000708.2"/>
    </source>
</evidence>
<keyword evidence="5" id="KW-1015">Disulfide bond</keyword>
<dbReference type="GO" id="GO:0005044">
    <property type="term" value="F:scavenger receptor activity"/>
    <property type="evidence" value="ECO:0007669"/>
    <property type="project" value="InterPro"/>
</dbReference>
<dbReference type="SMART" id="SM00120">
    <property type="entry name" value="HX"/>
    <property type="match status" value="2"/>
</dbReference>
<dbReference type="SUPFAM" id="SSF50923">
    <property type="entry name" value="Hemopexin-like domain"/>
    <property type="match status" value="1"/>
</dbReference>
<comment type="subcellular location">
    <subcellularLocation>
        <location evidence="1">Secreted</location>
    </subcellularLocation>
</comment>
<dbReference type="InterPro" id="IPR036024">
    <property type="entry name" value="Somatomedin_B-like_dom_sf"/>
</dbReference>
<evidence type="ECO:0000256" key="2">
    <source>
        <dbReference type="ARBA" id="ARBA00022525"/>
    </source>
</evidence>
<feature type="domain" description="SMB" evidence="7">
    <location>
        <begin position="57"/>
        <end position="94"/>
    </location>
</feature>
<evidence type="ECO:0000256" key="6">
    <source>
        <dbReference type="PROSITE-ProRule" id="PRU01011"/>
    </source>
</evidence>
<dbReference type="GO" id="GO:0005615">
    <property type="term" value="C:extracellular space"/>
    <property type="evidence" value="ECO:0007669"/>
    <property type="project" value="TreeGrafter"/>
</dbReference>
<dbReference type="Proteomes" id="UP000694389">
    <property type="component" value="Unassembled WGS sequence"/>
</dbReference>
<evidence type="ECO:0000256" key="3">
    <source>
        <dbReference type="ARBA" id="ARBA00022729"/>
    </source>
</evidence>
<keyword evidence="3" id="KW-0732">Signal</keyword>
<evidence type="ECO:0000256" key="1">
    <source>
        <dbReference type="ARBA" id="ARBA00004613"/>
    </source>
</evidence>
<dbReference type="SUPFAM" id="SSF90188">
    <property type="entry name" value="Somatomedin B domain"/>
    <property type="match status" value="2"/>
</dbReference>
<dbReference type="PANTHER" id="PTHR22917:SF8">
    <property type="entry name" value="PROTEOGLYCAN 4 ISOFORM X1"/>
    <property type="match status" value="1"/>
</dbReference>
<dbReference type="Pfam" id="PF01033">
    <property type="entry name" value="Somatomedin_B"/>
    <property type="match status" value="2"/>
</dbReference>
<dbReference type="PROSITE" id="PS50958">
    <property type="entry name" value="SMB_2"/>
    <property type="match status" value="2"/>
</dbReference>
<name>A0A8C4DEW4_DICLA</name>
<dbReference type="Gene3D" id="2.110.10.10">
    <property type="entry name" value="Hemopexin-like domain"/>
    <property type="match status" value="1"/>
</dbReference>
<dbReference type="Gene3D" id="4.10.410.20">
    <property type="match status" value="2"/>
</dbReference>
<reference evidence="8" key="2">
    <citation type="submission" date="2025-09" db="UniProtKB">
        <authorList>
            <consortium name="Ensembl"/>
        </authorList>
    </citation>
    <scope>IDENTIFICATION</scope>
</reference>
<dbReference type="InterPro" id="IPR036375">
    <property type="entry name" value="Hemopexin-like_dom_sf"/>
</dbReference>
<dbReference type="GO" id="GO:0030247">
    <property type="term" value="F:polysaccharide binding"/>
    <property type="evidence" value="ECO:0007669"/>
    <property type="project" value="InterPro"/>
</dbReference>
<dbReference type="PANTHER" id="PTHR22917">
    <property type="entry name" value="HEMOPEXIN DOMAIN-CONTAINING PROTEIN"/>
    <property type="match status" value="1"/>
</dbReference>
<feature type="repeat" description="Hemopexin" evidence="6">
    <location>
        <begin position="154"/>
        <end position="202"/>
    </location>
</feature>
<dbReference type="InterPro" id="IPR001212">
    <property type="entry name" value="Somatomedin_B_dom"/>
</dbReference>